<proteinExistence type="predicted"/>
<accession>A0A0H4A1N1</accession>
<organism evidence="1">
    <name type="scientific">Vibrio sp. FF_273</name>
    <dbReference type="NCBI Taxonomy" id="1652830"/>
    <lineage>
        <taxon>Bacteria</taxon>
        <taxon>Pseudomonadati</taxon>
        <taxon>Pseudomonadota</taxon>
        <taxon>Gammaproteobacteria</taxon>
        <taxon>Vibrionales</taxon>
        <taxon>Vibrionaceae</taxon>
        <taxon>Vibrio</taxon>
    </lineage>
</organism>
<dbReference type="EMBL" id="KP795710">
    <property type="protein sequence ID" value="AKN40862.1"/>
    <property type="molecule type" value="Genomic_DNA"/>
</dbReference>
<name>A0A0H4A1N1_9VIBR</name>
<evidence type="ECO:0000313" key="1">
    <source>
        <dbReference type="EMBL" id="AKN40862.1"/>
    </source>
</evidence>
<dbReference type="AlphaFoldDB" id="A0A0H4A1N1"/>
<sequence>MTGEDVSHDYKLLSGNGEILCEHCAVMRMPLSRKNKGRGVSRKALEWGWVLLAFCHEQSLFCEW</sequence>
<protein>
    <submittedName>
        <fullName evidence="1">Uncharacterized protein</fullName>
    </submittedName>
</protein>
<reference evidence="1" key="1">
    <citation type="journal article" date="2015" name="MBio">
        <title>Eco-Evolutionary Dynamics of Episomes among Ecologically Cohesive Bacterial Populations.</title>
        <authorList>
            <person name="Xue H."/>
            <person name="Cordero O.X."/>
            <person name="Camas F.M."/>
            <person name="Trimble W."/>
            <person name="Meyer F."/>
            <person name="Guglielmini J."/>
            <person name="Rocha E.P."/>
            <person name="Polz M.F."/>
        </authorList>
    </citation>
    <scope>NUCLEOTIDE SEQUENCE</scope>
    <source>
        <strain evidence="1">FF_273</strain>
    </source>
</reference>